<name>A0A3R7RRJ4_TRYRA</name>
<keyword evidence="4" id="KW-0732">Signal</keyword>
<dbReference type="Pfam" id="PF00012">
    <property type="entry name" value="HSP70"/>
    <property type="match status" value="1"/>
</dbReference>
<proteinExistence type="predicted"/>
<evidence type="ECO:0000256" key="2">
    <source>
        <dbReference type="ARBA" id="ARBA00022840"/>
    </source>
</evidence>
<dbReference type="EMBL" id="MKGL01000018">
    <property type="protein sequence ID" value="RNF11383.1"/>
    <property type="molecule type" value="Genomic_DNA"/>
</dbReference>
<dbReference type="AlphaFoldDB" id="A0A3R7RRJ4"/>
<organism evidence="5 6">
    <name type="scientific">Trypanosoma rangeli</name>
    <dbReference type="NCBI Taxonomy" id="5698"/>
    <lineage>
        <taxon>Eukaryota</taxon>
        <taxon>Discoba</taxon>
        <taxon>Euglenozoa</taxon>
        <taxon>Kinetoplastea</taxon>
        <taxon>Metakinetoplastina</taxon>
        <taxon>Trypanosomatida</taxon>
        <taxon>Trypanosomatidae</taxon>
        <taxon>Trypanosoma</taxon>
        <taxon>Herpetosoma</taxon>
    </lineage>
</organism>
<evidence type="ECO:0000313" key="6">
    <source>
        <dbReference type="Proteomes" id="UP000283634"/>
    </source>
</evidence>
<dbReference type="Proteomes" id="UP000283634">
    <property type="component" value="Unassembled WGS sequence"/>
</dbReference>
<gene>
    <name evidence="5" type="ORF">TraAM80_01000</name>
</gene>
<dbReference type="GO" id="GO:0140662">
    <property type="term" value="F:ATP-dependent protein folding chaperone"/>
    <property type="evidence" value="ECO:0007669"/>
    <property type="project" value="InterPro"/>
</dbReference>
<evidence type="ECO:0000256" key="3">
    <source>
        <dbReference type="SAM" id="MobiDB-lite"/>
    </source>
</evidence>
<dbReference type="InterPro" id="IPR043129">
    <property type="entry name" value="ATPase_NBD"/>
</dbReference>
<dbReference type="GeneID" id="40324933"/>
<keyword evidence="2" id="KW-0067">ATP-binding</keyword>
<feature type="region of interest" description="Disordered" evidence="3">
    <location>
        <begin position="595"/>
        <end position="616"/>
    </location>
</feature>
<evidence type="ECO:0000256" key="4">
    <source>
        <dbReference type="SAM" id="SignalP"/>
    </source>
</evidence>
<evidence type="ECO:0000313" key="5">
    <source>
        <dbReference type="EMBL" id="RNF11383.1"/>
    </source>
</evidence>
<protein>
    <submittedName>
        <fullName evidence="5">Uncharacterized protein</fullName>
    </submittedName>
</protein>
<feature type="signal peptide" evidence="4">
    <location>
        <begin position="1"/>
        <end position="19"/>
    </location>
</feature>
<keyword evidence="6" id="KW-1185">Reference proteome</keyword>
<dbReference type="OMA" id="GHCRLTQ"/>
<dbReference type="GO" id="GO:0005524">
    <property type="term" value="F:ATP binding"/>
    <property type="evidence" value="ECO:0007669"/>
    <property type="project" value="UniProtKB-KW"/>
</dbReference>
<dbReference type="Gene3D" id="3.90.640.10">
    <property type="entry name" value="Actin, Chain A, domain 4"/>
    <property type="match status" value="1"/>
</dbReference>
<feature type="chain" id="PRO_5018546857" evidence="4">
    <location>
        <begin position="20"/>
        <end position="828"/>
    </location>
</feature>
<dbReference type="Gene3D" id="3.30.420.40">
    <property type="match status" value="2"/>
</dbReference>
<evidence type="ECO:0000256" key="1">
    <source>
        <dbReference type="ARBA" id="ARBA00022741"/>
    </source>
</evidence>
<reference evidence="5 6" key="1">
    <citation type="journal article" date="2018" name="BMC Genomics">
        <title>Genomic comparison of Trypanosoma conorhini and Trypanosoma rangeli to Trypanosoma cruzi strains of high and low virulence.</title>
        <authorList>
            <person name="Bradwell K.R."/>
            <person name="Koparde V.N."/>
            <person name="Matveyev A.V."/>
            <person name="Serrano M.G."/>
            <person name="Alves J.M."/>
            <person name="Parikh H."/>
            <person name="Huang B."/>
            <person name="Lee V."/>
            <person name="Espinosa-Alvarez O."/>
            <person name="Ortiz P.A."/>
            <person name="Costa-Martins A.G."/>
            <person name="Teixeira M.M."/>
            <person name="Buck G.A."/>
        </authorList>
    </citation>
    <scope>NUCLEOTIDE SEQUENCE [LARGE SCALE GENOMIC DNA]</scope>
    <source>
        <strain evidence="5 6">AM80</strain>
    </source>
</reference>
<accession>A0A3R7RRJ4</accession>
<dbReference type="RefSeq" id="XP_029242144.1">
    <property type="nucleotide sequence ID" value="XM_029378057.1"/>
</dbReference>
<dbReference type="PANTHER" id="PTHR19375">
    <property type="entry name" value="HEAT SHOCK PROTEIN 70KDA"/>
    <property type="match status" value="1"/>
</dbReference>
<comment type="caution">
    <text evidence="5">The sequence shown here is derived from an EMBL/GenBank/DDBJ whole genome shotgun (WGS) entry which is preliminary data.</text>
</comment>
<sequence length="828" mass="88994">MYAVSISLGSSSAVVAVAAATTTAASVAAGAETAAPIKVAINSAGHRSTPVMAAFAGNEEVLFGDDARALYPRTPDVVVPYLFASAAVAEQQRRQQRYDNDDAADKGNSGSTVEENFVLVLQRGIEEAAKKHYKGYCPLVTGEGDKAGRLGFFPPNQSDEGEENNDFVNAEDMLVEFFNHIKKHTVDAACELAATDEKSSPQGKLPQQAGISKIILTIVVPRYLFMGAVASSKILQGNVDDASQDVVQWVRNAVFTSHLGAVAAHVSVLFSDEAALLAMDAVACRPHPSHPMADRYFLLSASASMSYGVGTGGTITSPWPYSRVLIVDWGALGVSLTRLRLEGGCLVDEAKPLFLRACQTGVNSRGAEFGFAAAACSGGDAVNLALRERLATAFAQQQRRVLGYQSLDDFPLRAQRRLLLVAEDKKVALSKAAQVPVEVEALAEGIDMRDTATFSRIRVDAALRGEWKFVESFERVLAEYLHLLQQADDGVIDAVVLCGGMLQMPCIAQSLRHIFTQRALFPGEGPRLFARNLVIMEAATSTTLVEDCSSDSSKCSSQLRPNNTVFGAEELPCVGGCLHSYHLALAALQEQEHGYKDTARGGKNRKNTVNPGRKKQELAEGARRAWLALTLGDTGRHDDGSRRCNEVAVLQHPILLYTQSNLQALHSALTQQQKKGAALQISTAALSVLFAAHTLLPARVVVPLTGARRDPFVLYLFMGCEDDMQQQQHKEGGLDEMTALSCVIPLRNKGVSLPAVEEEEAGGKWRNCIVFTLCEDENSDAALTGGAATTEPLKLMIQLVRVATHASESFVIGPGDVQASVTLDLRER</sequence>
<dbReference type="InterPro" id="IPR013126">
    <property type="entry name" value="Hsp_70_fam"/>
</dbReference>
<dbReference type="SUPFAM" id="SSF53067">
    <property type="entry name" value="Actin-like ATPase domain"/>
    <property type="match status" value="1"/>
</dbReference>
<dbReference type="OrthoDB" id="278093at2759"/>
<keyword evidence="1" id="KW-0547">Nucleotide-binding</keyword>